<dbReference type="InterPro" id="IPR048466">
    <property type="entry name" value="DNA_pol3_delta-like_C"/>
</dbReference>
<reference evidence="11 12" key="1">
    <citation type="submission" date="2020-08" db="EMBL/GenBank/DDBJ databases">
        <authorList>
            <person name="Liu C."/>
            <person name="Sun Q."/>
        </authorList>
    </citation>
    <scope>NUCLEOTIDE SEQUENCE [LARGE SCALE GENOMIC DNA]</scope>
    <source>
        <strain evidence="11 12">NSJ-18</strain>
    </source>
</reference>
<accession>A0ABR7JL29</accession>
<evidence type="ECO:0000256" key="1">
    <source>
        <dbReference type="ARBA" id="ARBA00012417"/>
    </source>
</evidence>
<protein>
    <recommendedName>
        <fullName evidence="2">DNA polymerase III subunit delta</fullName>
        <ecNumber evidence="1">2.7.7.7</ecNumber>
    </recommendedName>
</protein>
<dbReference type="GO" id="GO:0003887">
    <property type="term" value="F:DNA-directed DNA polymerase activity"/>
    <property type="evidence" value="ECO:0007669"/>
    <property type="project" value="UniProtKB-EC"/>
</dbReference>
<keyword evidence="12" id="KW-1185">Reference proteome</keyword>
<gene>
    <name evidence="11" type="primary">holA</name>
    <name evidence="11" type="ORF">H8923_02570</name>
</gene>
<evidence type="ECO:0000256" key="3">
    <source>
        <dbReference type="ARBA" id="ARBA00022679"/>
    </source>
</evidence>
<keyword evidence="6" id="KW-0239">DNA-directed DNA polymerase</keyword>
<dbReference type="PANTHER" id="PTHR34388">
    <property type="entry name" value="DNA POLYMERASE III SUBUNIT DELTA"/>
    <property type="match status" value="1"/>
</dbReference>
<evidence type="ECO:0000256" key="4">
    <source>
        <dbReference type="ARBA" id="ARBA00022695"/>
    </source>
</evidence>
<feature type="domain" description="DNA polymerase III delta N-terminal" evidence="9">
    <location>
        <begin position="19"/>
        <end position="141"/>
    </location>
</feature>
<dbReference type="Proteomes" id="UP000609849">
    <property type="component" value="Unassembled WGS sequence"/>
</dbReference>
<keyword evidence="5" id="KW-0235">DNA replication</keyword>
<feature type="domain" description="DNA polymerase III delta subunit-like C-terminal" evidence="10">
    <location>
        <begin position="221"/>
        <end position="341"/>
    </location>
</feature>
<comment type="catalytic activity">
    <reaction evidence="8">
        <text>DNA(n) + a 2'-deoxyribonucleoside 5'-triphosphate = DNA(n+1) + diphosphate</text>
        <dbReference type="Rhea" id="RHEA:22508"/>
        <dbReference type="Rhea" id="RHEA-COMP:17339"/>
        <dbReference type="Rhea" id="RHEA-COMP:17340"/>
        <dbReference type="ChEBI" id="CHEBI:33019"/>
        <dbReference type="ChEBI" id="CHEBI:61560"/>
        <dbReference type="ChEBI" id="CHEBI:173112"/>
        <dbReference type="EC" id="2.7.7.7"/>
    </reaction>
</comment>
<evidence type="ECO:0000256" key="2">
    <source>
        <dbReference type="ARBA" id="ARBA00017703"/>
    </source>
</evidence>
<evidence type="ECO:0000256" key="7">
    <source>
        <dbReference type="ARBA" id="ARBA00034754"/>
    </source>
</evidence>
<dbReference type="Pfam" id="PF21694">
    <property type="entry name" value="DNA_pol3_delta_C"/>
    <property type="match status" value="1"/>
</dbReference>
<dbReference type="PANTHER" id="PTHR34388:SF1">
    <property type="entry name" value="DNA POLYMERASE III SUBUNIT DELTA"/>
    <property type="match status" value="1"/>
</dbReference>
<evidence type="ECO:0000256" key="5">
    <source>
        <dbReference type="ARBA" id="ARBA00022705"/>
    </source>
</evidence>
<dbReference type="InterPro" id="IPR005790">
    <property type="entry name" value="DNA_polIII_delta"/>
</dbReference>
<dbReference type="Gene3D" id="3.40.50.300">
    <property type="entry name" value="P-loop containing nucleotide triphosphate hydrolases"/>
    <property type="match status" value="1"/>
</dbReference>
<dbReference type="InterPro" id="IPR010372">
    <property type="entry name" value="DNA_pol3_delta_N"/>
</dbReference>
<organism evidence="11 12">
    <name type="scientific">Romboutsia faecis</name>
    <dbReference type="NCBI Taxonomy" id="2764597"/>
    <lineage>
        <taxon>Bacteria</taxon>
        <taxon>Bacillati</taxon>
        <taxon>Bacillota</taxon>
        <taxon>Clostridia</taxon>
        <taxon>Peptostreptococcales</taxon>
        <taxon>Peptostreptococcaceae</taxon>
        <taxon>Romboutsia</taxon>
    </lineage>
</organism>
<dbReference type="EMBL" id="JACRWE010000001">
    <property type="protein sequence ID" value="MBC5995636.1"/>
    <property type="molecule type" value="Genomic_DNA"/>
</dbReference>
<dbReference type="Gene3D" id="1.10.8.60">
    <property type="match status" value="1"/>
</dbReference>
<evidence type="ECO:0000256" key="8">
    <source>
        <dbReference type="ARBA" id="ARBA00049244"/>
    </source>
</evidence>
<dbReference type="SUPFAM" id="SSF48019">
    <property type="entry name" value="post-AAA+ oligomerization domain-like"/>
    <property type="match status" value="1"/>
</dbReference>
<evidence type="ECO:0000259" key="10">
    <source>
        <dbReference type="Pfam" id="PF21694"/>
    </source>
</evidence>
<dbReference type="InterPro" id="IPR008921">
    <property type="entry name" value="DNA_pol3_clamp-load_cplx_C"/>
</dbReference>
<evidence type="ECO:0000259" key="9">
    <source>
        <dbReference type="Pfam" id="PF06144"/>
    </source>
</evidence>
<dbReference type="RefSeq" id="WP_153925625.1">
    <property type="nucleotide sequence ID" value="NZ_JACRWE010000001.1"/>
</dbReference>
<keyword evidence="3 11" id="KW-0808">Transferase</keyword>
<comment type="caution">
    <text evidence="11">The sequence shown here is derived from an EMBL/GenBank/DDBJ whole genome shotgun (WGS) entry which is preliminary data.</text>
</comment>
<name>A0ABR7JL29_9FIRM</name>
<proteinExistence type="inferred from homology"/>
<dbReference type="InterPro" id="IPR027417">
    <property type="entry name" value="P-loop_NTPase"/>
</dbReference>
<dbReference type="Gene3D" id="1.20.272.10">
    <property type="match status" value="1"/>
</dbReference>
<dbReference type="Pfam" id="PF06144">
    <property type="entry name" value="DNA_pol3_delta"/>
    <property type="match status" value="1"/>
</dbReference>
<dbReference type="NCBIfam" id="TIGR01128">
    <property type="entry name" value="holA"/>
    <property type="match status" value="1"/>
</dbReference>
<sequence>MNYKDIIKSVNNRDFKNIYLFYGREYYLIENSINAFKNSLNESMLDFNLDIIDGKEIILDQVISSIETLPFMDDKKIVIIKDFELLKGKKKNFTDSDEKYLIDHLDNIPESTILVFVVYGDIDKRKNIVKKISKNGIVCNCDKLSDMDLFKWVKKKFEAREVRIENAQIMYFIDSEGYRDKSSEKTLSDLDNEINKISSFVGKGNQVNNEVIDKLSQKKVENDIFKLIDYIGEKNSSNAIRILNDMIQEGESVLGIFSMIAKQFKVVMQVRQFQLEGYTSKVIAEKLKLHSFVVGKALKQASNFSDEIIIDMLNYILESDYKIKNGLIKDTLAVEILVSKYCQRKLVNKNTLD</sequence>
<keyword evidence="4 11" id="KW-0548">Nucleotidyltransferase</keyword>
<evidence type="ECO:0000313" key="12">
    <source>
        <dbReference type="Proteomes" id="UP000609849"/>
    </source>
</evidence>
<evidence type="ECO:0000313" key="11">
    <source>
        <dbReference type="EMBL" id="MBC5995636.1"/>
    </source>
</evidence>
<dbReference type="EC" id="2.7.7.7" evidence="1"/>
<evidence type="ECO:0000256" key="6">
    <source>
        <dbReference type="ARBA" id="ARBA00022932"/>
    </source>
</evidence>
<dbReference type="SUPFAM" id="SSF52540">
    <property type="entry name" value="P-loop containing nucleoside triphosphate hydrolases"/>
    <property type="match status" value="1"/>
</dbReference>
<comment type="similarity">
    <text evidence="7">Belongs to the DNA polymerase HolA subunit family.</text>
</comment>